<feature type="compositionally biased region" description="Basic residues" evidence="4">
    <location>
        <begin position="387"/>
        <end position="405"/>
    </location>
</feature>
<dbReference type="SUPFAM" id="SSF81891">
    <property type="entry name" value="Poly A polymerase C-terminal region-like"/>
    <property type="match status" value="1"/>
</dbReference>
<keyword evidence="8" id="KW-1185">Reference proteome</keyword>
<comment type="similarity">
    <text evidence="3">Belongs to the tRNA nucleotidyltransferase/poly(A) polymerase family.</text>
</comment>
<dbReference type="InterPro" id="IPR052191">
    <property type="entry name" value="tRNA_ntf/polyA_polymerase_I"/>
</dbReference>
<dbReference type="InterPro" id="IPR010206">
    <property type="entry name" value="PolA_pol_I"/>
</dbReference>
<dbReference type="Pfam" id="PF01743">
    <property type="entry name" value="PolyA_pol"/>
    <property type="match status" value="1"/>
</dbReference>
<evidence type="ECO:0000256" key="4">
    <source>
        <dbReference type="SAM" id="MobiDB-lite"/>
    </source>
</evidence>
<evidence type="ECO:0000259" key="6">
    <source>
        <dbReference type="Pfam" id="PF12627"/>
    </source>
</evidence>
<feature type="region of interest" description="Disordered" evidence="4">
    <location>
        <begin position="380"/>
        <end position="413"/>
    </location>
</feature>
<dbReference type="Gene3D" id="3.30.460.10">
    <property type="entry name" value="Beta Polymerase, domain 2"/>
    <property type="match status" value="1"/>
</dbReference>
<dbReference type="Proteomes" id="UP001214250">
    <property type="component" value="Chromosome 1"/>
</dbReference>
<evidence type="ECO:0000313" key="7">
    <source>
        <dbReference type="EMBL" id="WDE96258.1"/>
    </source>
</evidence>
<dbReference type="EC" id="2.7.7.19" evidence="7"/>
<dbReference type="RefSeq" id="WP_274150334.1">
    <property type="nucleotide sequence ID" value="NZ_CP117811.1"/>
</dbReference>
<proteinExistence type="inferred from homology"/>
<dbReference type="CDD" id="cd05398">
    <property type="entry name" value="NT_ClassII-CCAase"/>
    <property type="match status" value="1"/>
</dbReference>
<gene>
    <name evidence="7" type="primary">pcnB</name>
    <name evidence="7" type="ORF">PQO03_11120</name>
</gene>
<evidence type="ECO:0000313" key="8">
    <source>
        <dbReference type="Proteomes" id="UP001214250"/>
    </source>
</evidence>
<keyword evidence="2" id="KW-0547">Nucleotide-binding</keyword>
<keyword evidence="3" id="KW-0694">RNA-binding</keyword>
<accession>A0ABY7VQ08</accession>
<feature type="domain" description="Poly A polymerase head" evidence="5">
    <location>
        <begin position="28"/>
        <end position="160"/>
    </location>
</feature>
<dbReference type="Pfam" id="PF12627">
    <property type="entry name" value="PolyA_pol_RNAbd"/>
    <property type="match status" value="1"/>
</dbReference>
<dbReference type="InterPro" id="IPR043519">
    <property type="entry name" value="NT_sf"/>
</dbReference>
<dbReference type="NCBIfam" id="TIGR01942">
    <property type="entry name" value="pcnB"/>
    <property type="match status" value="1"/>
</dbReference>
<sequence>MDNFDFNPRLDRGAVLVISKLREAGYETYLVGGAVRDLLVGENPKDFDISTSATPEEISAVFGRRKARIIGRRFKIVHVYERGTIYEVATFRRTPNEKERSARPSDDGEIVWRDNVWGSPEEDANRRDFTVNALFLDPTNKNKIIDFCGGIADIEDKKVRSLGDPMVRFTEDPVRMLRAVKLKAQYGFDFEPDVEKAIRELAPKITLVSQRRLYEEILKITYKPYMAKTMDACHQSGLLEHIMPNLSDILSSDDRDVYLNILNERDVMITKGSTLSRAYSLPILAYRYVEKRLNPGSKFGDNWEHREGIDRELRHAVNDFMKPHNMTRIIAARVKDVIMMQGRILNAHNIGKIKRHPEFFYASLLYRTMAPHLDWPEADFLPEPRLSSHHKPGNKPKSKNRRNPRKDKQEPDK</sequence>
<keyword evidence="1 3" id="KW-0808">Transferase</keyword>
<reference evidence="7 8" key="1">
    <citation type="submission" date="2023-02" db="EMBL/GenBank/DDBJ databases">
        <title>Genome sequence of Lentisphaera profundi SAORIC-696.</title>
        <authorList>
            <person name="Kim e."/>
            <person name="Cho J.-C."/>
            <person name="Choi A."/>
            <person name="Kang I."/>
        </authorList>
    </citation>
    <scope>NUCLEOTIDE SEQUENCE [LARGE SCALE GENOMIC DNA]</scope>
    <source>
        <strain evidence="7 8">SAORIC-696</strain>
    </source>
</reference>
<dbReference type="PANTHER" id="PTHR43051:SF1">
    <property type="entry name" value="POLYNUCLEOTIDE ADENYLYLTRANSFERASE FAMILY PROTEIN"/>
    <property type="match status" value="1"/>
</dbReference>
<evidence type="ECO:0000259" key="5">
    <source>
        <dbReference type="Pfam" id="PF01743"/>
    </source>
</evidence>
<dbReference type="Gene3D" id="1.10.3090.10">
    <property type="entry name" value="cca-adding enzyme, domain 2"/>
    <property type="match status" value="1"/>
</dbReference>
<keyword evidence="7" id="KW-0548">Nucleotidyltransferase</keyword>
<name>A0ABY7VQ08_9BACT</name>
<evidence type="ECO:0000256" key="1">
    <source>
        <dbReference type="ARBA" id="ARBA00022679"/>
    </source>
</evidence>
<dbReference type="InterPro" id="IPR032828">
    <property type="entry name" value="PolyA_RNA-bd"/>
</dbReference>
<dbReference type="InterPro" id="IPR002646">
    <property type="entry name" value="PolA_pol_head_dom"/>
</dbReference>
<dbReference type="PANTHER" id="PTHR43051">
    <property type="entry name" value="POLYNUCLEOTIDE ADENYLYLTRANSFERASE FAMILY PROTEIN"/>
    <property type="match status" value="1"/>
</dbReference>
<evidence type="ECO:0000256" key="2">
    <source>
        <dbReference type="ARBA" id="ARBA00022741"/>
    </source>
</evidence>
<protein>
    <submittedName>
        <fullName evidence="7">Polynucleotide adenylyltransferase PcnB</fullName>
        <ecNumber evidence="7">2.7.7.19</ecNumber>
    </submittedName>
</protein>
<dbReference type="GO" id="GO:1990817">
    <property type="term" value="F:poly(A) RNA polymerase activity"/>
    <property type="evidence" value="ECO:0007669"/>
    <property type="project" value="UniProtKB-EC"/>
</dbReference>
<organism evidence="7 8">
    <name type="scientific">Lentisphaera profundi</name>
    <dbReference type="NCBI Taxonomy" id="1658616"/>
    <lineage>
        <taxon>Bacteria</taxon>
        <taxon>Pseudomonadati</taxon>
        <taxon>Lentisphaerota</taxon>
        <taxon>Lentisphaeria</taxon>
        <taxon>Lentisphaerales</taxon>
        <taxon>Lentisphaeraceae</taxon>
        <taxon>Lentisphaera</taxon>
    </lineage>
</organism>
<dbReference type="SUPFAM" id="SSF81301">
    <property type="entry name" value="Nucleotidyltransferase"/>
    <property type="match status" value="1"/>
</dbReference>
<evidence type="ECO:0000256" key="3">
    <source>
        <dbReference type="RuleBase" id="RU003953"/>
    </source>
</evidence>
<feature type="domain" description="tRNA nucleotidyltransferase/poly(A) polymerase RNA and SrmB- binding" evidence="6">
    <location>
        <begin position="187"/>
        <end position="248"/>
    </location>
</feature>
<dbReference type="EMBL" id="CP117811">
    <property type="protein sequence ID" value="WDE96258.1"/>
    <property type="molecule type" value="Genomic_DNA"/>
</dbReference>